<organism evidence="6 7">
    <name type="scientific">Alteraurantiacibacter lauratis</name>
    <dbReference type="NCBI Taxonomy" id="2054627"/>
    <lineage>
        <taxon>Bacteria</taxon>
        <taxon>Pseudomonadati</taxon>
        <taxon>Pseudomonadota</taxon>
        <taxon>Alphaproteobacteria</taxon>
        <taxon>Sphingomonadales</taxon>
        <taxon>Erythrobacteraceae</taxon>
        <taxon>Alteraurantiacibacter</taxon>
    </lineage>
</organism>
<dbReference type="EMBL" id="JBHRSU010000034">
    <property type="protein sequence ID" value="MFC3101666.1"/>
    <property type="molecule type" value="Genomic_DNA"/>
</dbReference>
<dbReference type="SUPFAM" id="SSF48452">
    <property type="entry name" value="TPR-like"/>
    <property type="match status" value="1"/>
</dbReference>
<evidence type="ECO:0000313" key="6">
    <source>
        <dbReference type="EMBL" id="MFC3101666.1"/>
    </source>
</evidence>
<dbReference type="Proteomes" id="UP001595378">
    <property type="component" value="Unassembled WGS sequence"/>
</dbReference>
<dbReference type="Gene3D" id="1.25.40.10">
    <property type="entry name" value="Tetratricopeptide repeat domain"/>
    <property type="match status" value="2"/>
</dbReference>
<accession>A0ABV7EIE7</accession>
<keyword evidence="1" id="KW-0677">Repeat</keyword>
<dbReference type="InterPro" id="IPR051263">
    <property type="entry name" value="C-type_cytochrome_biogenesis"/>
</dbReference>
<evidence type="ECO:0000256" key="5">
    <source>
        <dbReference type="SAM" id="MobiDB-lite"/>
    </source>
</evidence>
<dbReference type="InterPro" id="IPR019734">
    <property type="entry name" value="TPR_rpt"/>
</dbReference>
<evidence type="ECO:0000256" key="3">
    <source>
        <dbReference type="ARBA" id="ARBA00022803"/>
    </source>
</evidence>
<dbReference type="Pfam" id="PF13428">
    <property type="entry name" value="TPR_14"/>
    <property type="match status" value="1"/>
</dbReference>
<reference evidence="7" key="1">
    <citation type="journal article" date="2019" name="Int. J. Syst. Evol. Microbiol.">
        <title>The Global Catalogue of Microorganisms (GCM) 10K type strain sequencing project: providing services to taxonomists for standard genome sequencing and annotation.</title>
        <authorList>
            <consortium name="The Broad Institute Genomics Platform"/>
            <consortium name="The Broad Institute Genome Sequencing Center for Infectious Disease"/>
            <person name="Wu L."/>
            <person name="Ma J."/>
        </authorList>
    </citation>
    <scope>NUCLEOTIDE SEQUENCE [LARGE SCALE GENOMIC DNA]</scope>
    <source>
        <strain evidence="7">KCTC 52606</strain>
    </source>
</reference>
<dbReference type="SMART" id="SM00028">
    <property type="entry name" value="TPR"/>
    <property type="match status" value="3"/>
</dbReference>
<dbReference type="Pfam" id="PF07719">
    <property type="entry name" value="TPR_2"/>
    <property type="match status" value="1"/>
</dbReference>
<name>A0ABV7EIE7_9SPHN</name>
<feature type="region of interest" description="Disordered" evidence="5">
    <location>
        <begin position="41"/>
        <end position="66"/>
    </location>
</feature>
<proteinExistence type="predicted"/>
<keyword evidence="7" id="KW-1185">Reference proteome</keyword>
<comment type="caution">
    <text evidence="6">The sequence shown here is derived from an EMBL/GenBank/DDBJ whole genome shotgun (WGS) entry which is preliminary data.</text>
</comment>
<dbReference type="RefSeq" id="WP_336918919.1">
    <property type="nucleotide sequence ID" value="NZ_JBANRN010000007.1"/>
</dbReference>
<dbReference type="PANTHER" id="PTHR47870">
    <property type="entry name" value="CYTOCHROME C-TYPE BIOGENESIS PROTEIN CCMH"/>
    <property type="match status" value="1"/>
</dbReference>
<keyword evidence="2" id="KW-0201">Cytochrome c-type biogenesis</keyword>
<gene>
    <name evidence="6" type="ORF">ACFODK_12275</name>
</gene>
<feature type="repeat" description="TPR" evidence="4">
    <location>
        <begin position="72"/>
        <end position="105"/>
    </location>
</feature>
<dbReference type="PROSITE" id="PS50005">
    <property type="entry name" value="TPR"/>
    <property type="match status" value="2"/>
</dbReference>
<feature type="repeat" description="TPR" evidence="4">
    <location>
        <begin position="263"/>
        <end position="296"/>
    </location>
</feature>
<sequence length="313" mass="32971">MAKGADTHGTQTSWRKGALLALAATALLAGAVSWRLIEQTNSAPPPAAGQPADQPQSLDELRRQAQTSANDPVAWQRLAFASFNQNLFAEAAAAYEKAVALEPESAVLWSALGEARVMASTRDPMPPAALEAFRRAVAIDPGDARARYFLATAKDLAGDNTGAIADWLALLADTPPGAPWETDLVRTINQVAQRDGIDLGNRVERALAARGSLPLPVSPAGIPGPTQEQLAAASAIPPSEQQDMAEGMVARLAARLEREPANVDGWIMLMRSYRTLGRDAEARQAYERAVAANPAAASQLREAASALGVRVSG</sequence>
<keyword evidence="3 4" id="KW-0802">TPR repeat</keyword>
<dbReference type="InterPro" id="IPR013105">
    <property type="entry name" value="TPR_2"/>
</dbReference>
<evidence type="ECO:0000256" key="4">
    <source>
        <dbReference type="PROSITE-ProRule" id="PRU00339"/>
    </source>
</evidence>
<dbReference type="PANTHER" id="PTHR47870:SF1">
    <property type="entry name" value="CYTOCHROME C-TYPE BIOGENESIS PROTEIN CCMH"/>
    <property type="match status" value="1"/>
</dbReference>
<evidence type="ECO:0000256" key="1">
    <source>
        <dbReference type="ARBA" id="ARBA00022737"/>
    </source>
</evidence>
<dbReference type="InterPro" id="IPR011990">
    <property type="entry name" value="TPR-like_helical_dom_sf"/>
</dbReference>
<evidence type="ECO:0000256" key="2">
    <source>
        <dbReference type="ARBA" id="ARBA00022748"/>
    </source>
</evidence>
<evidence type="ECO:0000313" key="7">
    <source>
        <dbReference type="Proteomes" id="UP001595378"/>
    </source>
</evidence>
<protein>
    <submittedName>
        <fullName evidence="6">Tetratricopeptide repeat protein</fullName>
    </submittedName>
</protein>